<dbReference type="Proteomes" id="UP000190744">
    <property type="component" value="Unassembled WGS sequence"/>
</dbReference>
<feature type="compositionally biased region" description="Polar residues" evidence="2">
    <location>
        <begin position="159"/>
        <end position="184"/>
    </location>
</feature>
<name>A0A1S9RPK9_PENBI</name>
<evidence type="ECO:0000313" key="4">
    <source>
        <dbReference type="Proteomes" id="UP000190744"/>
    </source>
</evidence>
<dbReference type="AlphaFoldDB" id="A0A1S9RPK9"/>
<evidence type="ECO:0000256" key="1">
    <source>
        <dbReference type="SAM" id="Coils"/>
    </source>
</evidence>
<gene>
    <name evidence="3" type="ORF">PEBR_19381</name>
</gene>
<sequence length="257" mass="28994">MTQPKKNPNAIRKAEKKAEKEATKLQRIIKLENALKEIQAQNSKVNTMLASIRAKLESLQMQIDHHQSGFEYLIGSSEKLRDSLHWKYLFFRADRVVFSREWPASSISSTIIKPNQRPPLLSPEHQTQTMPSPPPPLPPVCPIPCRSAGSDHHRRDQLKASNVSVPFFSSPNKPLSSSPHRLPKSSQPLLIDVRQARHHISAGLANLSPHCGKFLRDQPSDLALLTPDRDAVELDSLFELALLSSHRRDLLLHQLSH</sequence>
<feature type="compositionally biased region" description="Basic and acidic residues" evidence="2">
    <location>
        <begin position="149"/>
        <end position="158"/>
    </location>
</feature>
<feature type="region of interest" description="Disordered" evidence="2">
    <location>
        <begin position="113"/>
        <end position="184"/>
    </location>
</feature>
<feature type="compositionally biased region" description="Pro residues" evidence="2">
    <location>
        <begin position="131"/>
        <end position="142"/>
    </location>
</feature>
<evidence type="ECO:0000256" key="2">
    <source>
        <dbReference type="SAM" id="MobiDB-lite"/>
    </source>
</evidence>
<organism evidence="3 4">
    <name type="scientific">Penicillium brasilianum</name>
    <dbReference type="NCBI Taxonomy" id="104259"/>
    <lineage>
        <taxon>Eukaryota</taxon>
        <taxon>Fungi</taxon>
        <taxon>Dikarya</taxon>
        <taxon>Ascomycota</taxon>
        <taxon>Pezizomycotina</taxon>
        <taxon>Eurotiomycetes</taxon>
        <taxon>Eurotiomycetidae</taxon>
        <taxon>Eurotiales</taxon>
        <taxon>Aspergillaceae</taxon>
        <taxon>Penicillium</taxon>
    </lineage>
</organism>
<proteinExistence type="predicted"/>
<reference evidence="4" key="1">
    <citation type="submission" date="2015-09" db="EMBL/GenBank/DDBJ databases">
        <authorList>
            <person name="Fill T.P."/>
            <person name="Baretta J.F."/>
            <person name="de Almeida L.G."/>
            <person name="Rocha M."/>
            <person name="de Souza D.H."/>
            <person name="Malavazi I."/>
            <person name="Cerdeira L.T."/>
            <person name="Hong H."/>
            <person name="Samborskyy M."/>
            <person name="de Vasconcelos A.T."/>
            <person name="Leadlay P."/>
            <person name="Rodrigues-Filho E."/>
        </authorList>
    </citation>
    <scope>NUCLEOTIDE SEQUENCE [LARGE SCALE GENOMIC DNA]</scope>
    <source>
        <strain evidence="4">LaBioMMi 136</strain>
    </source>
</reference>
<accession>A0A1S9RPK9</accession>
<keyword evidence="1" id="KW-0175">Coiled coil</keyword>
<feature type="coiled-coil region" evidence="1">
    <location>
        <begin position="11"/>
        <end position="48"/>
    </location>
</feature>
<comment type="caution">
    <text evidence="3">The sequence shown here is derived from an EMBL/GenBank/DDBJ whole genome shotgun (WGS) entry which is preliminary data.</text>
</comment>
<dbReference type="EMBL" id="LJBN01000131">
    <property type="protein sequence ID" value="OOQ86968.1"/>
    <property type="molecule type" value="Genomic_DNA"/>
</dbReference>
<evidence type="ECO:0000313" key="3">
    <source>
        <dbReference type="EMBL" id="OOQ86968.1"/>
    </source>
</evidence>
<protein>
    <submittedName>
        <fullName evidence="3">Uncharacterized protein</fullName>
    </submittedName>
</protein>